<evidence type="ECO:0000256" key="3">
    <source>
        <dbReference type="ARBA" id="ARBA00022723"/>
    </source>
</evidence>
<dbReference type="PROSITE" id="PS50089">
    <property type="entry name" value="ZF_RING_2"/>
    <property type="match status" value="1"/>
</dbReference>
<evidence type="ECO:0000256" key="7">
    <source>
        <dbReference type="ARBA" id="ARBA00022989"/>
    </source>
</evidence>
<feature type="transmembrane region" description="Helical" evidence="11">
    <location>
        <begin position="175"/>
        <end position="203"/>
    </location>
</feature>
<dbReference type="InterPro" id="IPR013083">
    <property type="entry name" value="Znf_RING/FYVE/PHD"/>
</dbReference>
<dbReference type="PANTHER" id="PTHR15860:SF0">
    <property type="entry name" value="LP20373P"/>
    <property type="match status" value="1"/>
</dbReference>
<reference evidence="13 14" key="1">
    <citation type="journal article" date="2023" name="Sci. Data">
        <title>Genome assembly of the Korean intertidal mud-creeper Batillaria attramentaria.</title>
        <authorList>
            <person name="Patra A.K."/>
            <person name="Ho P.T."/>
            <person name="Jun S."/>
            <person name="Lee S.J."/>
            <person name="Kim Y."/>
            <person name="Won Y.J."/>
        </authorList>
    </citation>
    <scope>NUCLEOTIDE SEQUENCE [LARGE SCALE GENOMIC DNA]</scope>
    <source>
        <strain evidence="13">Wonlab-2016</strain>
    </source>
</reference>
<dbReference type="GO" id="GO:0016020">
    <property type="term" value="C:membrane"/>
    <property type="evidence" value="ECO:0007669"/>
    <property type="project" value="UniProtKB-SubCell"/>
</dbReference>
<dbReference type="InterPro" id="IPR044235">
    <property type="entry name" value="RNFT1/2"/>
</dbReference>
<dbReference type="EMBL" id="JACVVK020000417">
    <property type="protein sequence ID" value="KAK7475020.1"/>
    <property type="molecule type" value="Genomic_DNA"/>
</dbReference>
<gene>
    <name evidence="13" type="ORF">BaRGS_00033701</name>
</gene>
<dbReference type="CDD" id="cd16532">
    <property type="entry name" value="RING-HC_RNFT1-like"/>
    <property type="match status" value="1"/>
</dbReference>
<organism evidence="13 14">
    <name type="scientific">Batillaria attramentaria</name>
    <dbReference type="NCBI Taxonomy" id="370345"/>
    <lineage>
        <taxon>Eukaryota</taxon>
        <taxon>Metazoa</taxon>
        <taxon>Spiralia</taxon>
        <taxon>Lophotrochozoa</taxon>
        <taxon>Mollusca</taxon>
        <taxon>Gastropoda</taxon>
        <taxon>Caenogastropoda</taxon>
        <taxon>Sorbeoconcha</taxon>
        <taxon>Cerithioidea</taxon>
        <taxon>Batillariidae</taxon>
        <taxon>Batillaria</taxon>
    </lineage>
</organism>
<name>A0ABD0JJX4_9CAEN</name>
<keyword evidence="8 11" id="KW-0472">Membrane</keyword>
<evidence type="ECO:0000256" key="1">
    <source>
        <dbReference type="ARBA" id="ARBA00004141"/>
    </source>
</evidence>
<evidence type="ECO:0000256" key="5">
    <source>
        <dbReference type="ARBA" id="ARBA00022786"/>
    </source>
</evidence>
<dbReference type="Proteomes" id="UP001519460">
    <property type="component" value="Unassembled WGS sequence"/>
</dbReference>
<evidence type="ECO:0000313" key="14">
    <source>
        <dbReference type="Proteomes" id="UP001519460"/>
    </source>
</evidence>
<dbReference type="InterPro" id="IPR001841">
    <property type="entry name" value="Znf_RING"/>
</dbReference>
<comment type="subcellular location">
    <subcellularLocation>
        <location evidence="1">Membrane</location>
        <topology evidence="1">Multi-pass membrane protein</topology>
    </subcellularLocation>
</comment>
<feature type="domain" description="RING-type" evidence="12">
    <location>
        <begin position="280"/>
        <end position="318"/>
    </location>
</feature>
<keyword evidence="3" id="KW-0479">Metal-binding</keyword>
<accession>A0ABD0JJX4</accession>
<keyword evidence="7 11" id="KW-1133">Transmembrane helix</keyword>
<proteinExistence type="predicted"/>
<keyword evidence="2 11" id="KW-0812">Transmembrane</keyword>
<evidence type="ECO:0000313" key="13">
    <source>
        <dbReference type="EMBL" id="KAK7475020.1"/>
    </source>
</evidence>
<feature type="transmembrane region" description="Helical" evidence="11">
    <location>
        <begin position="135"/>
        <end position="155"/>
    </location>
</feature>
<keyword evidence="5" id="KW-0833">Ubl conjugation pathway</keyword>
<comment type="caution">
    <text evidence="13">The sequence shown here is derived from an EMBL/GenBank/DDBJ whole genome shotgun (WGS) entry which is preliminary data.</text>
</comment>
<keyword evidence="4 9" id="KW-0863">Zinc-finger</keyword>
<evidence type="ECO:0000256" key="2">
    <source>
        <dbReference type="ARBA" id="ARBA00022692"/>
    </source>
</evidence>
<feature type="transmembrane region" description="Helical" evidence="11">
    <location>
        <begin position="96"/>
        <end position="114"/>
    </location>
</feature>
<dbReference type="Pfam" id="PF13920">
    <property type="entry name" value="zf-C3HC4_3"/>
    <property type="match status" value="1"/>
</dbReference>
<protein>
    <recommendedName>
        <fullName evidence="12">RING-type domain-containing protein</fullName>
    </recommendedName>
</protein>
<feature type="region of interest" description="Disordered" evidence="10">
    <location>
        <begin position="1"/>
        <end position="62"/>
    </location>
</feature>
<dbReference type="SMART" id="SM00184">
    <property type="entry name" value="RING"/>
    <property type="match status" value="1"/>
</dbReference>
<evidence type="ECO:0000256" key="10">
    <source>
        <dbReference type="SAM" id="MobiDB-lite"/>
    </source>
</evidence>
<evidence type="ECO:0000256" key="11">
    <source>
        <dbReference type="SAM" id="Phobius"/>
    </source>
</evidence>
<dbReference type="GO" id="GO:0008270">
    <property type="term" value="F:zinc ion binding"/>
    <property type="evidence" value="ECO:0007669"/>
    <property type="project" value="UniProtKB-KW"/>
</dbReference>
<evidence type="ECO:0000256" key="9">
    <source>
        <dbReference type="PROSITE-ProRule" id="PRU00175"/>
    </source>
</evidence>
<evidence type="ECO:0000256" key="8">
    <source>
        <dbReference type="ARBA" id="ARBA00023136"/>
    </source>
</evidence>
<evidence type="ECO:0000259" key="12">
    <source>
        <dbReference type="PROSITE" id="PS50089"/>
    </source>
</evidence>
<sequence>MEEIRNLLQHMNSQQQQQQHGHAHHMPDDSSPDGADPSHPHTHTHAHSHGAPPAGAGGEGGAPPTDIRSLLKLIQTSGIFFVLLLLRFLYDHRLGLVVMVAMGGTFYYVNMRLVHCIHQTAVRETGSGRWMTLAYPVWLIAFLSINILLVYYSFQEQALWNTLVYRMPVVAEVDIWTLLWVVLLTDFVVKFATVALKCCIFLLPAACLPHRRRGKFYMFVEKVSQLYRLTLPILPWVHYLQDDQEIGRWFAIATVVVYILFKSFGTKPGADDLRQRGSTCPICQDEFKEPILLACKHIFCENCVSLWFDREKTCPMCRAQITDDPQWQDGGTSPSLQWY</sequence>
<keyword evidence="6" id="KW-0862">Zinc</keyword>
<feature type="compositionally biased region" description="Low complexity" evidence="10">
    <location>
        <begin position="9"/>
        <end position="20"/>
    </location>
</feature>
<dbReference type="PROSITE" id="PS00518">
    <property type="entry name" value="ZF_RING_1"/>
    <property type="match status" value="1"/>
</dbReference>
<keyword evidence="14" id="KW-1185">Reference proteome</keyword>
<dbReference type="AlphaFoldDB" id="A0ABD0JJX4"/>
<dbReference type="Gene3D" id="3.30.40.10">
    <property type="entry name" value="Zinc/RING finger domain, C3HC4 (zinc finger)"/>
    <property type="match status" value="1"/>
</dbReference>
<evidence type="ECO:0000256" key="4">
    <source>
        <dbReference type="ARBA" id="ARBA00022771"/>
    </source>
</evidence>
<dbReference type="SUPFAM" id="SSF57850">
    <property type="entry name" value="RING/U-box"/>
    <property type="match status" value="1"/>
</dbReference>
<dbReference type="InterPro" id="IPR017907">
    <property type="entry name" value="Znf_RING_CS"/>
</dbReference>
<evidence type="ECO:0000256" key="6">
    <source>
        <dbReference type="ARBA" id="ARBA00022833"/>
    </source>
</evidence>
<dbReference type="PANTHER" id="PTHR15860">
    <property type="entry name" value="UNCHARACTERIZED RING FINGER-CONTAINING PROTEIN"/>
    <property type="match status" value="1"/>
</dbReference>